<dbReference type="Proteomes" id="UP000501534">
    <property type="component" value="Chromosome"/>
</dbReference>
<dbReference type="EMBL" id="CP053069">
    <property type="protein sequence ID" value="QJR11849.1"/>
    <property type="molecule type" value="Genomic_DNA"/>
</dbReference>
<keyword evidence="6" id="KW-1185">Reference proteome</keyword>
<protein>
    <recommendedName>
        <fullName evidence="7">30S ribosomal protein THX</fullName>
    </recommendedName>
</protein>
<dbReference type="Pfam" id="PF17070">
    <property type="entry name" value="Thx"/>
    <property type="match status" value="1"/>
</dbReference>
<evidence type="ECO:0000256" key="3">
    <source>
        <dbReference type="ARBA" id="ARBA00023274"/>
    </source>
</evidence>
<evidence type="ECO:0000256" key="2">
    <source>
        <dbReference type="ARBA" id="ARBA00022980"/>
    </source>
</evidence>
<name>A0A6M4GX40_9PROT</name>
<dbReference type="RefSeq" id="WP_171093533.1">
    <property type="nucleotide sequence ID" value="NZ_CP053069.1"/>
</dbReference>
<dbReference type="AlphaFoldDB" id="A0A6M4GX40"/>
<dbReference type="NCBIfam" id="TIGR04560">
    <property type="entry name" value="ribo_THX"/>
    <property type="match status" value="1"/>
</dbReference>
<evidence type="ECO:0008006" key="7">
    <source>
        <dbReference type="Google" id="ProtNLM"/>
    </source>
</evidence>
<gene>
    <name evidence="5" type="ORF">DSM104443_02932</name>
</gene>
<comment type="similarity">
    <text evidence="1">Belongs to the bacterial ribosomal protein bTHX family.</text>
</comment>
<keyword evidence="2" id="KW-0689">Ribosomal protein</keyword>
<evidence type="ECO:0000256" key="1">
    <source>
        <dbReference type="ARBA" id="ARBA00010834"/>
    </source>
</evidence>
<dbReference type="KEGG" id="uru:DSM104443_02932"/>
<evidence type="ECO:0000256" key="4">
    <source>
        <dbReference type="SAM" id="MobiDB-lite"/>
    </source>
</evidence>
<organism evidence="5 6">
    <name type="scientific">Usitatibacter rugosus</name>
    <dbReference type="NCBI Taxonomy" id="2732067"/>
    <lineage>
        <taxon>Bacteria</taxon>
        <taxon>Pseudomonadati</taxon>
        <taxon>Pseudomonadota</taxon>
        <taxon>Betaproteobacteria</taxon>
        <taxon>Nitrosomonadales</taxon>
        <taxon>Usitatibacteraceae</taxon>
        <taxon>Usitatibacter</taxon>
    </lineage>
</organism>
<accession>A0A6M4GX40</accession>
<dbReference type="GO" id="GO:1990904">
    <property type="term" value="C:ribonucleoprotein complex"/>
    <property type="evidence" value="ECO:0007669"/>
    <property type="project" value="UniProtKB-KW"/>
</dbReference>
<dbReference type="InterPro" id="IPR031414">
    <property type="entry name" value="Ribosomal_bTHX"/>
</dbReference>
<reference evidence="5 6" key="1">
    <citation type="submission" date="2020-04" db="EMBL/GenBank/DDBJ databases">
        <title>Usitatibacter rugosus gen. nov., sp. nov. and Usitatibacter palustris sp. nov., novel members of Usitatibacteraceae fam. nov. within the order Nitrosomonadales isolated from soil.</title>
        <authorList>
            <person name="Huber K.J."/>
            <person name="Neumann-Schaal M."/>
            <person name="Geppert A."/>
            <person name="Luckner M."/>
            <person name="Wanner G."/>
            <person name="Overmann J."/>
        </authorList>
    </citation>
    <scope>NUCLEOTIDE SEQUENCE [LARGE SCALE GENOMIC DNA]</scope>
    <source>
        <strain evidence="5 6">0125_3</strain>
    </source>
</reference>
<evidence type="ECO:0000313" key="5">
    <source>
        <dbReference type="EMBL" id="QJR11849.1"/>
    </source>
</evidence>
<sequence length="41" mass="4601">MGKGDKRSFKGKVFKGSYGNTRKRKNNKAMNIAARAKEAKK</sequence>
<keyword evidence="3" id="KW-0687">Ribonucleoprotein</keyword>
<feature type="region of interest" description="Disordered" evidence="4">
    <location>
        <begin position="1"/>
        <end position="29"/>
    </location>
</feature>
<evidence type="ECO:0000313" key="6">
    <source>
        <dbReference type="Proteomes" id="UP000501534"/>
    </source>
</evidence>
<dbReference type="InterPro" id="IPR030826">
    <property type="entry name" value="Ribosomal_bTHX/bTHXc/bTHXm"/>
</dbReference>
<dbReference type="GO" id="GO:0005840">
    <property type="term" value="C:ribosome"/>
    <property type="evidence" value="ECO:0007669"/>
    <property type="project" value="UniProtKB-KW"/>
</dbReference>
<proteinExistence type="inferred from homology"/>